<organism evidence="3 4">
    <name type="scientific">Arctia plantaginis</name>
    <name type="common">Wood tiger moth</name>
    <name type="synonym">Phalaena plantaginis</name>
    <dbReference type="NCBI Taxonomy" id="874455"/>
    <lineage>
        <taxon>Eukaryota</taxon>
        <taxon>Metazoa</taxon>
        <taxon>Ecdysozoa</taxon>
        <taxon>Arthropoda</taxon>
        <taxon>Hexapoda</taxon>
        <taxon>Insecta</taxon>
        <taxon>Pterygota</taxon>
        <taxon>Neoptera</taxon>
        <taxon>Endopterygota</taxon>
        <taxon>Lepidoptera</taxon>
        <taxon>Glossata</taxon>
        <taxon>Ditrysia</taxon>
        <taxon>Noctuoidea</taxon>
        <taxon>Erebidae</taxon>
        <taxon>Arctiinae</taxon>
        <taxon>Arctia</taxon>
    </lineage>
</organism>
<feature type="region of interest" description="Disordered" evidence="1">
    <location>
        <begin position="346"/>
        <end position="407"/>
    </location>
</feature>
<dbReference type="EMBL" id="CADEBC010000594">
    <property type="protein sequence ID" value="CAB3257913.1"/>
    <property type="molecule type" value="Genomic_DNA"/>
</dbReference>
<feature type="domain" description="DUF4746" evidence="2">
    <location>
        <begin position="240"/>
        <end position="573"/>
    </location>
</feature>
<evidence type="ECO:0000256" key="1">
    <source>
        <dbReference type="SAM" id="MobiDB-lite"/>
    </source>
</evidence>
<feature type="compositionally biased region" description="Acidic residues" evidence="1">
    <location>
        <begin position="590"/>
        <end position="608"/>
    </location>
</feature>
<dbReference type="AlphaFoldDB" id="A0A8S1BH92"/>
<reference evidence="3 4" key="1">
    <citation type="submission" date="2020-04" db="EMBL/GenBank/DDBJ databases">
        <authorList>
            <person name="Wallbank WR R."/>
            <person name="Pardo Diaz C."/>
            <person name="Kozak K."/>
            <person name="Martin S."/>
            <person name="Jiggins C."/>
            <person name="Moest M."/>
            <person name="Warren A I."/>
            <person name="Byers J.R.P. K."/>
            <person name="Montejo-Kovacevich G."/>
            <person name="Yen C E."/>
        </authorList>
    </citation>
    <scope>NUCLEOTIDE SEQUENCE [LARGE SCALE GENOMIC DNA]</scope>
</reference>
<dbReference type="PANTHER" id="PTHR46135:SF3">
    <property type="entry name" value="NME_NM23 FAMILY MEMBER 8"/>
    <property type="match status" value="1"/>
</dbReference>
<feature type="region of interest" description="Disordered" evidence="1">
    <location>
        <begin position="568"/>
        <end position="608"/>
    </location>
</feature>
<dbReference type="Proteomes" id="UP000494106">
    <property type="component" value="Unassembled WGS sequence"/>
</dbReference>
<dbReference type="Gene3D" id="3.40.30.10">
    <property type="entry name" value="Glutaredoxin"/>
    <property type="match status" value="1"/>
</dbReference>
<evidence type="ECO:0000313" key="4">
    <source>
        <dbReference type="Proteomes" id="UP000494106"/>
    </source>
</evidence>
<protein>
    <recommendedName>
        <fullName evidence="2">DUF4746 domain-containing protein</fullName>
    </recommendedName>
</protein>
<feature type="compositionally biased region" description="Acidic residues" evidence="1">
    <location>
        <begin position="388"/>
        <end position="407"/>
    </location>
</feature>
<comment type="caution">
    <text evidence="3">The sequence shown here is derived from an EMBL/GenBank/DDBJ whole genome shotgun (WGS) entry which is preliminary data.</text>
</comment>
<name>A0A8S1BH92_ARCPL</name>
<sequence length="608" mass="70341">MARKQQAAIQETVENNEDFETYLETHKDILICLEVYSEFCGPCLATSFAIRKGKMEIGQDKIGMVKACADNIDALSRFKGKSEPAFLFIRDHKLLRAVFGANGIELCRVIEEELKFMDEEFKTGGSTRHKYEISDHLPEEEIKLKEIIRLEEEYRENSERLRVLTLAARKKRVNERLSRHIKRLNFILFWPSCHQAHYDLYEKWDMINVQVAAKETFQLTEEDAREAMYMSDVDLNDACLYELLKGEILVVLFKMLDTDMRDFIQLMRYALYEEIPIPKEDVPPEKQIPPIPAYERYASISKTAREVRRDRYNIKLAIIAKEKEEADRLAAEQARLAREAAEDAARLEKQRKEEEKMARIQAGLPAEEEEEPPPEDVEGEETEKVEGEEVEPEVKEEEEEEVFQSDVEVEGEEYIPPGGLFVPGLYSPPNELAKANGLSLFYPKAVLELAQTIETEFLPPHVLIMFPIDKRHDIKEVMDQYASEILNIGFFVGDDPYNAEHIAFTMKQYDKLVRKKKHLDRMAVMVSRKRSLPMLQLAVFNPVYISADVVSGEKECLTLFPVGYGDDYEDEESVHEEEVVVKIEEPPPAEVEEVEEPPPENEDQEDED</sequence>
<dbReference type="Pfam" id="PF15928">
    <property type="entry name" value="DUF4746"/>
    <property type="match status" value="1"/>
</dbReference>
<feature type="compositionally biased region" description="Basic and acidic residues" evidence="1">
    <location>
        <begin position="346"/>
        <end position="358"/>
    </location>
</feature>
<dbReference type="InterPro" id="IPR031827">
    <property type="entry name" value="DUF4746"/>
</dbReference>
<feature type="compositionally biased region" description="Basic and acidic residues" evidence="1">
    <location>
        <begin position="576"/>
        <end position="585"/>
    </location>
</feature>
<accession>A0A8S1BH92</accession>
<dbReference type="OrthoDB" id="10263751at2759"/>
<gene>
    <name evidence="3" type="ORF">APLA_LOCUS16260</name>
</gene>
<dbReference type="InterPro" id="IPR036249">
    <property type="entry name" value="Thioredoxin-like_sf"/>
</dbReference>
<dbReference type="SUPFAM" id="SSF52833">
    <property type="entry name" value="Thioredoxin-like"/>
    <property type="match status" value="1"/>
</dbReference>
<dbReference type="InterPro" id="IPR051766">
    <property type="entry name" value="TXND_domain-containing"/>
</dbReference>
<evidence type="ECO:0000259" key="2">
    <source>
        <dbReference type="Pfam" id="PF15928"/>
    </source>
</evidence>
<dbReference type="PANTHER" id="PTHR46135">
    <property type="entry name" value="NME/NM23 FAMILY MEMBER 8"/>
    <property type="match status" value="1"/>
</dbReference>
<feature type="compositionally biased region" description="Acidic residues" evidence="1">
    <location>
        <begin position="366"/>
        <end position="381"/>
    </location>
</feature>
<evidence type="ECO:0000313" key="3">
    <source>
        <dbReference type="EMBL" id="CAB3257913.1"/>
    </source>
</evidence>
<proteinExistence type="predicted"/>
<keyword evidence="4" id="KW-1185">Reference proteome</keyword>